<dbReference type="GO" id="GO:0006974">
    <property type="term" value="P:DNA damage response"/>
    <property type="evidence" value="ECO:0007669"/>
    <property type="project" value="TreeGrafter"/>
</dbReference>
<evidence type="ECO:0000313" key="3">
    <source>
        <dbReference type="Proteomes" id="UP000033980"/>
    </source>
</evidence>
<dbReference type="PANTHER" id="PTHR30562:SF1">
    <property type="entry name" value="UVRABC SYSTEM PROTEIN C"/>
    <property type="match status" value="1"/>
</dbReference>
<protein>
    <submittedName>
        <fullName evidence="2">Excinuclease ABC, C subunit domain protein</fullName>
    </submittedName>
</protein>
<evidence type="ECO:0000259" key="1">
    <source>
        <dbReference type="PROSITE" id="PS50165"/>
    </source>
</evidence>
<dbReference type="InterPro" id="IPR036876">
    <property type="entry name" value="UVR_dom_sf"/>
</dbReference>
<reference evidence="2 3" key="1">
    <citation type="journal article" date="2015" name="Nature">
        <title>rRNA introns, odd ribosomes, and small enigmatic genomes across a large radiation of phyla.</title>
        <authorList>
            <person name="Brown C.T."/>
            <person name="Hug L.A."/>
            <person name="Thomas B.C."/>
            <person name="Sharon I."/>
            <person name="Castelle C.J."/>
            <person name="Singh A."/>
            <person name="Wilkins M.J."/>
            <person name="Williams K.H."/>
            <person name="Banfield J.F."/>
        </authorList>
    </citation>
    <scope>NUCLEOTIDE SEQUENCE [LARGE SCALE GENOMIC DNA]</scope>
</reference>
<dbReference type="InterPro" id="IPR038476">
    <property type="entry name" value="UvrC_RNase_H_dom_sf"/>
</dbReference>
<dbReference type="PROSITE" id="PS50165">
    <property type="entry name" value="UVRC"/>
    <property type="match status" value="1"/>
</dbReference>
<dbReference type="Pfam" id="PF08459">
    <property type="entry name" value="UvrC_RNaseH_dom"/>
    <property type="match status" value="1"/>
</dbReference>
<evidence type="ECO:0000313" key="2">
    <source>
        <dbReference type="EMBL" id="KKS92984.1"/>
    </source>
</evidence>
<gene>
    <name evidence="2" type="ORF">UV68_C0030G0004</name>
</gene>
<dbReference type="PATRIC" id="fig|1618390.3.peg.610"/>
<dbReference type="EMBL" id="LCFK01000030">
    <property type="protein sequence ID" value="KKS92984.1"/>
    <property type="molecule type" value="Genomic_DNA"/>
</dbReference>
<sequence length="299" mass="34213">MYGPYTSSTVAKTLYQQIRRIFGFCLAPFNPSNRTCFNYHLGKCPGACRGEISVSKYSAHLGRVKKFLSGQFILLDKSLHQEIKKAIKDQEYEKAGDIKNQIDGLRHVLDTKDSSLLLKLSDATDALQYKIVNKLKHPLLKKPPVRIECYDLAHLQGENYVGSMAVFVKGAPSVSDYRHFHVHFPDRSDPIAMRQIIERRFNHLEWKTPDLIILDGGIPQLSIVHSAIPQGIPVIALAKKKETIHFFDQERHVVSVNLPLEDPVLNLFRSIRDEAHRFANTFHKKQRQKSLIGEYTKSR</sequence>
<dbReference type="AlphaFoldDB" id="A0A0G1D5J0"/>
<dbReference type="Proteomes" id="UP000033980">
    <property type="component" value="Unassembled WGS sequence"/>
</dbReference>
<name>A0A0G1D5J0_9BACT</name>
<dbReference type="InterPro" id="IPR050066">
    <property type="entry name" value="UvrABC_protein_C"/>
</dbReference>
<accession>A0A0G1D5J0</accession>
<dbReference type="Gene3D" id="3.30.420.340">
    <property type="entry name" value="UvrC, RNAse H endonuclease domain"/>
    <property type="match status" value="1"/>
</dbReference>
<feature type="domain" description="UvrC family homology region profile" evidence="1">
    <location>
        <begin position="105"/>
        <end position="228"/>
    </location>
</feature>
<comment type="caution">
    <text evidence="2">The sequence shown here is derived from an EMBL/GenBank/DDBJ whole genome shotgun (WGS) entry which is preliminary data.</text>
</comment>
<organism evidence="2 3">
    <name type="scientific">Candidatus Collierbacteria bacterium GW2011_GWC2_43_12</name>
    <dbReference type="NCBI Taxonomy" id="1618390"/>
    <lineage>
        <taxon>Bacteria</taxon>
        <taxon>Candidatus Collieribacteriota</taxon>
    </lineage>
</organism>
<dbReference type="PANTHER" id="PTHR30562">
    <property type="entry name" value="UVRC/OXIDOREDUCTASE"/>
    <property type="match status" value="1"/>
</dbReference>
<dbReference type="SUPFAM" id="SSF46600">
    <property type="entry name" value="C-terminal UvrC-binding domain of UvrB"/>
    <property type="match status" value="1"/>
</dbReference>
<dbReference type="GO" id="GO:0009381">
    <property type="term" value="F:excinuclease ABC activity"/>
    <property type="evidence" value="ECO:0007669"/>
    <property type="project" value="InterPro"/>
</dbReference>
<dbReference type="GO" id="GO:0009380">
    <property type="term" value="C:excinuclease repair complex"/>
    <property type="evidence" value="ECO:0007669"/>
    <property type="project" value="TreeGrafter"/>
</dbReference>
<proteinExistence type="predicted"/>
<dbReference type="InterPro" id="IPR001162">
    <property type="entry name" value="UvrC_RNase_H_dom"/>
</dbReference>